<accession>A0ABR0BBY2</accession>
<feature type="compositionally biased region" description="Polar residues" evidence="1">
    <location>
        <begin position="102"/>
        <end position="119"/>
    </location>
</feature>
<keyword evidence="4" id="KW-1185">Reference proteome</keyword>
<evidence type="ECO:0000313" key="4">
    <source>
        <dbReference type="Proteomes" id="UP001287286"/>
    </source>
</evidence>
<keyword evidence="2" id="KW-0732">Signal</keyword>
<gene>
    <name evidence="3" type="ORF">Purlil1_14217</name>
</gene>
<evidence type="ECO:0008006" key="5">
    <source>
        <dbReference type="Google" id="ProtNLM"/>
    </source>
</evidence>
<comment type="caution">
    <text evidence="3">The sequence shown here is derived from an EMBL/GenBank/DDBJ whole genome shotgun (WGS) entry which is preliminary data.</text>
</comment>
<evidence type="ECO:0000313" key="3">
    <source>
        <dbReference type="EMBL" id="KAK4062170.1"/>
    </source>
</evidence>
<feature type="chain" id="PRO_5045553037" description="LysM domain-containing protein" evidence="2">
    <location>
        <begin position="16"/>
        <end position="356"/>
    </location>
</feature>
<dbReference type="InterPro" id="IPR018392">
    <property type="entry name" value="LysM"/>
</dbReference>
<sequence>MIWSILLSCAVLAGACIPDQEGIWIVEQDRSAFEAARLLGIQIEDLSKLNPGRRLNMIYPGDTITVPYIPSVAPPATWKISPIKTGTKADCRAYLEMSPSTLMTQAKTTPSKNTATQSVTDDKLSSVTVTSEATSVRATSTSVVGKPSNQPAPDSSDVERKQSSSSDTVTGCSLQKSTACAATDLSATQSSTLAPTSVAKPTILCTSDKSVRNRTTIDQQEQKRLATAFCQNDRDPLSSMNPSYLRQYVSNSNFFFFSMHWAGWDQECSAEERIDKDQCSKRVQDSFIQCNNGGAGGFTKEGCIIYEFQGFGPQIAPPAATVTSTTSGHTASATPSGETTNTATKTGASDSVSSAS</sequence>
<evidence type="ECO:0000256" key="1">
    <source>
        <dbReference type="SAM" id="MobiDB-lite"/>
    </source>
</evidence>
<feature type="region of interest" description="Disordered" evidence="1">
    <location>
        <begin position="319"/>
        <end position="356"/>
    </location>
</feature>
<organism evidence="3 4">
    <name type="scientific">Purpureocillium lilacinum</name>
    <name type="common">Paecilomyces lilacinus</name>
    <dbReference type="NCBI Taxonomy" id="33203"/>
    <lineage>
        <taxon>Eukaryota</taxon>
        <taxon>Fungi</taxon>
        <taxon>Dikarya</taxon>
        <taxon>Ascomycota</taxon>
        <taxon>Pezizomycotina</taxon>
        <taxon>Sordariomycetes</taxon>
        <taxon>Hypocreomycetidae</taxon>
        <taxon>Hypocreales</taxon>
        <taxon>Ophiocordycipitaceae</taxon>
        <taxon>Purpureocillium</taxon>
    </lineage>
</organism>
<proteinExistence type="predicted"/>
<dbReference type="EMBL" id="JAWRVI010000565">
    <property type="protein sequence ID" value="KAK4062170.1"/>
    <property type="molecule type" value="Genomic_DNA"/>
</dbReference>
<dbReference type="CDD" id="cd00118">
    <property type="entry name" value="LysM"/>
    <property type="match status" value="1"/>
</dbReference>
<reference evidence="3 4" key="1">
    <citation type="journal article" date="2024" name="Microbiol. Resour. Announc.">
        <title>Genome annotations for the ascomycete fungi Trichoderma harzianum, Trichoderma aggressivum, and Purpureocillium lilacinum.</title>
        <authorList>
            <person name="Beijen E.P.W."/>
            <person name="Ohm R.A."/>
        </authorList>
    </citation>
    <scope>NUCLEOTIDE SEQUENCE [LARGE SCALE GENOMIC DNA]</scope>
    <source>
        <strain evidence="3 4">CBS 150709</strain>
    </source>
</reference>
<feature type="compositionally biased region" description="Low complexity" evidence="1">
    <location>
        <begin position="319"/>
        <end position="336"/>
    </location>
</feature>
<feature type="compositionally biased region" description="Low complexity" evidence="1">
    <location>
        <begin position="125"/>
        <end position="144"/>
    </location>
</feature>
<feature type="compositionally biased region" description="Polar residues" evidence="1">
    <location>
        <begin position="337"/>
        <end position="356"/>
    </location>
</feature>
<feature type="signal peptide" evidence="2">
    <location>
        <begin position="1"/>
        <end position="15"/>
    </location>
</feature>
<feature type="region of interest" description="Disordered" evidence="1">
    <location>
        <begin position="102"/>
        <end position="171"/>
    </location>
</feature>
<protein>
    <recommendedName>
        <fullName evidence="5">LysM domain-containing protein</fullName>
    </recommendedName>
</protein>
<evidence type="ECO:0000256" key="2">
    <source>
        <dbReference type="SAM" id="SignalP"/>
    </source>
</evidence>
<name>A0ABR0BBY2_PURLI</name>
<dbReference type="Proteomes" id="UP001287286">
    <property type="component" value="Unassembled WGS sequence"/>
</dbReference>